<dbReference type="EMBL" id="UINC01195778">
    <property type="protein sequence ID" value="SVE12505.1"/>
    <property type="molecule type" value="Genomic_DNA"/>
</dbReference>
<evidence type="ECO:0000313" key="1">
    <source>
        <dbReference type="EMBL" id="SVE12505.1"/>
    </source>
</evidence>
<sequence>MIKQIKNTFRLDLSVSIRKAFTKEEGKRIVKYHYYGNIPIHDNKRMT</sequence>
<protein>
    <submittedName>
        <fullName evidence="1">Uncharacterized protein</fullName>
    </submittedName>
</protein>
<gene>
    <name evidence="1" type="ORF">METZ01_LOCUS465359</name>
</gene>
<dbReference type="AlphaFoldDB" id="A0A383AZ69"/>
<feature type="non-terminal residue" evidence="1">
    <location>
        <position position="47"/>
    </location>
</feature>
<proteinExistence type="predicted"/>
<organism evidence="1">
    <name type="scientific">marine metagenome</name>
    <dbReference type="NCBI Taxonomy" id="408172"/>
    <lineage>
        <taxon>unclassified sequences</taxon>
        <taxon>metagenomes</taxon>
        <taxon>ecological metagenomes</taxon>
    </lineage>
</organism>
<reference evidence="1" key="1">
    <citation type="submission" date="2018-05" db="EMBL/GenBank/DDBJ databases">
        <authorList>
            <person name="Lanie J.A."/>
            <person name="Ng W.-L."/>
            <person name="Kazmierczak K.M."/>
            <person name="Andrzejewski T.M."/>
            <person name="Davidsen T.M."/>
            <person name="Wayne K.J."/>
            <person name="Tettelin H."/>
            <person name="Glass J.I."/>
            <person name="Rusch D."/>
            <person name="Podicherti R."/>
            <person name="Tsui H.-C.T."/>
            <person name="Winkler M.E."/>
        </authorList>
    </citation>
    <scope>NUCLEOTIDE SEQUENCE</scope>
</reference>
<accession>A0A383AZ69</accession>
<name>A0A383AZ69_9ZZZZ</name>